<accession>A0A8S9GPY7</accession>
<reference evidence="1" key="1">
    <citation type="submission" date="2019-12" db="EMBL/GenBank/DDBJ databases">
        <title>Genome sequencing and annotation of Brassica cretica.</title>
        <authorList>
            <person name="Studholme D.J."/>
            <person name="Sarris P.F."/>
        </authorList>
    </citation>
    <scope>NUCLEOTIDE SEQUENCE</scope>
    <source>
        <strain evidence="1">PFS-102/07</strain>
        <tissue evidence="1">Leaf</tissue>
    </source>
</reference>
<protein>
    <submittedName>
        <fullName evidence="1">Uncharacterized protein</fullName>
    </submittedName>
</protein>
<evidence type="ECO:0000313" key="1">
    <source>
        <dbReference type="EMBL" id="KAF2548571.1"/>
    </source>
</evidence>
<gene>
    <name evidence="1" type="ORF">F2Q70_00021812</name>
</gene>
<dbReference type="AlphaFoldDB" id="A0A8S9GPY7"/>
<dbReference type="EMBL" id="QGKY02001925">
    <property type="protein sequence ID" value="KAF2548571.1"/>
    <property type="molecule type" value="Genomic_DNA"/>
</dbReference>
<name>A0A8S9GPY7_BRACR</name>
<comment type="caution">
    <text evidence="1">The sequence shown here is derived from an EMBL/GenBank/DDBJ whole genome shotgun (WGS) entry which is preliminary data.</text>
</comment>
<organism evidence="1">
    <name type="scientific">Brassica cretica</name>
    <name type="common">Mustard</name>
    <dbReference type="NCBI Taxonomy" id="69181"/>
    <lineage>
        <taxon>Eukaryota</taxon>
        <taxon>Viridiplantae</taxon>
        <taxon>Streptophyta</taxon>
        <taxon>Embryophyta</taxon>
        <taxon>Tracheophyta</taxon>
        <taxon>Spermatophyta</taxon>
        <taxon>Magnoliopsida</taxon>
        <taxon>eudicotyledons</taxon>
        <taxon>Gunneridae</taxon>
        <taxon>Pentapetalae</taxon>
        <taxon>rosids</taxon>
        <taxon>malvids</taxon>
        <taxon>Brassicales</taxon>
        <taxon>Brassicaceae</taxon>
        <taxon>Brassiceae</taxon>
        <taxon>Brassica</taxon>
    </lineage>
</organism>
<proteinExistence type="predicted"/>
<sequence>MNKQKKLKACEVRHVPVVAGETRPFSDVSAPGGGDVCGSAFRAIVLEVTRRIRQVISYHRHRTTNQRAQLLAL</sequence>